<proteinExistence type="predicted"/>
<dbReference type="AlphaFoldDB" id="A0A0E9W3I3"/>
<reference evidence="1" key="1">
    <citation type="submission" date="2014-11" db="EMBL/GenBank/DDBJ databases">
        <authorList>
            <person name="Amaro Gonzalez C."/>
        </authorList>
    </citation>
    <scope>NUCLEOTIDE SEQUENCE</scope>
</reference>
<reference evidence="1" key="2">
    <citation type="journal article" date="2015" name="Fish Shellfish Immunol.">
        <title>Early steps in the European eel (Anguilla anguilla)-Vibrio vulnificus interaction in the gills: Role of the RtxA13 toxin.</title>
        <authorList>
            <person name="Callol A."/>
            <person name="Pajuelo D."/>
            <person name="Ebbesson L."/>
            <person name="Teles M."/>
            <person name="MacKenzie S."/>
            <person name="Amaro C."/>
        </authorList>
    </citation>
    <scope>NUCLEOTIDE SEQUENCE</scope>
</reference>
<dbReference type="EMBL" id="GBXM01023648">
    <property type="protein sequence ID" value="JAH84929.1"/>
    <property type="molecule type" value="Transcribed_RNA"/>
</dbReference>
<name>A0A0E9W3I3_ANGAN</name>
<sequence>MERWREMYRGTEHCAVIHVIVITTTATRGRHSHSAHAAAVSLINLLYRVLPNTAPFWNGMVEDRGSAARLCVR</sequence>
<accession>A0A0E9W3I3</accession>
<evidence type="ECO:0000313" key="1">
    <source>
        <dbReference type="EMBL" id="JAH84929.1"/>
    </source>
</evidence>
<organism evidence="1">
    <name type="scientific">Anguilla anguilla</name>
    <name type="common">European freshwater eel</name>
    <name type="synonym">Muraena anguilla</name>
    <dbReference type="NCBI Taxonomy" id="7936"/>
    <lineage>
        <taxon>Eukaryota</taxon>
        <taxon>Metazoa</taxon>
        <taxon>Chordata</taxon>
        <taxon>Craniata</taxon>
        <taxon>Vertebrata</taxon>
        <taxon>Euteleostomi</taxon>
        <taxon>Actinopterygii</taxon>
        <taxon>Neopterygii</taxon>
        <taxon>Teleostei</taxon>
        <taxon>Anguilliformes</taxon>
        <taxon>Anguillidae</taxon>
        <taxon>Anguilla</taxon>
    </lineage>
</organism>
<protein>
    <submittedName>
        <fullName evidence="1">Uncharacterized protein</fullName>
    </submittedName>
</protein>